<feature type="region of interest" description="Disordered" evidence="1">
    <location>
        <begin position="29"/>
        <end position="104"/>
    </location>
</feature>
<dbReference type="EMBL" id="HBUF01123452">
    <property type="protein sequence ID" value="CAG6642626.1"/>
    <property type="molecule type" value="Transcribed_RNA"/>
</dbReference>
<sequence>MAKTGETPKTKKPGCIRRLGQRLLRIPRALFGGKKDKLGENDVPVNVNSSRDTAGAGVSSLVENKEQGTTSTNSSNRHSNYKPSNKRQRNDTTSPVENNVGNVEINYVQTDSIISWEEYRPRQYIEQIQQHQKQRQQQQQQKNKQTKNQSSVLT</sequence>
<dbReference type="AlphaFoldDB" id="A0A8D8R4A5"/>
<proteinExistence type="predicted"/>
<reference evidence="2" key="1">
    <citation type="submission" date="2021-05" db="EMBL/GenBank/DDBJ databases">
        <authorList>
            <person name="Alioto T."/>
            <person name="Alioto T."/>
            <person name="Gomez Garrido J."/>
        </authorList>
    </citation>
    <scope>NUCLEOTIDE SEQUENCE</scope>
</reference>
<evidence type="ECO:0000313" key="2">
    <source>
        <dbReference type="EMBL" id="CAG6642630.1"/>
    </source>
</evidence>
<dbReference type="EMBL" id="HBUF01123453">
    <property type="protein sequence ID" value="CAG6642628.1"/>
    <property type="molecule type" value="Transcribed_RNA"/>
</dbReference>
<protein>
    <submittedName>
        <fullName evidence="2">Uncharacterized protein</fullName>
    </submittedName>
</protein>
<evidence type="ECO:0000256" key="1">
    <source>
        <dbReference type="SAM" id="MobiDB-lite"/>
    </source>
</evidence>
<feature type="region of interest" description="Disordered" evidence="1">
    <location>
        <begin position="127"/>
        <end position="154"/>
    </location>
</feature>
<accession>A0A8D8R4A5</accession>
<name>A0A8D8R4A5_9HEMI</name>
<feature type="compositionally biased region" description="Low complexity" evidence="1">
    <location>
        <begin position="69"/>
        <end position="78"/>
    </location>
</feature>
<organism evidence="2">
    <name type="scientific">Cacopsylla melanoneura</name>
    <dbReference type="NCBI Taxonomy" id="428564"/>
    <lineage>
        <taxon>Eukaryota</taxon>
        <taxon>Metazoa</taxon>
        <taxon>Ecdysozoa</taxon>
        <taxon>Arthropoda</taxon>
        <taxon>Hexapoda</taxon>
        <taxon>Insecta</taxon>
        <taxon>Pterygota</taxon>
        <taxon>Neoptera</taxon>
        <taxon>Paraneoptera</taxon>
        <taxon>Hemiptera</taxon>
        <taxon>Sternorrhyncha</taxon>
        <taxon>Psylloidea</taxon>
        <taxon>Psyllidae</taxon>
        <taxon>Psyllinae</taxon>
        <taxon>Cacopsylla</taxon>
    </lineage>
</organism>
<dbReference type="EMBL" id="HBUF01123454">
    <property type="protein sequence ID" value="CAG6642630.1"/>
    <property type="molecule type" value="Transcribed_RNA"/>
</dbReference>
<feature type="compositionally biased region" description="Polar residues" evidence="1">
    <location>
        <begin position="91"/>
        <end position="104"/>
    </location>
</feature>